<feature type="transmembrane region" description="Helical" evidence="1">
    <location>
        <begin position="52"/>
        <end position="70"/>
    </location>
</feature>
<evidence type="ECO:0000313" key="3">
    <source>
        <dbReference type="EMBL" id="MCR9015068.1"/>
    </source>
</evidence>
<comment type="caution">
    <text evidence="3">The sequence shown here is derived from an EMBL/GenBank/DDBJ whole genome shotgun (WGS) entry which is preliminary data.</text>
</comment>
<organism evidence="3 4">
    <name type="scientific">Aquiflexum gelatinilyticum</name>
    <dbReference type="NCBI Taxonomy" id="2961943"/>
    <lineage>
        <taxon>Bacteria</taxon>
        <taxon>Pseudomonadati</taxon>
        <taxon>Bacteroidota</taxon>
        <taxon>Cytophagia</taxon>
        <taxon>Cytophagales</taxon>
        <taxon>Cyclobacteriaceae</taxon>
        <taxon>Aquiflexum</taxon>
    </lineage>
</organism>
<feature type="transmembrane region" description="Helical" evidence="1">
    <location>
        <begin position="170"/>
        <end position="190"/>
    </location>
</feature>
<keyword evidence="3" id="KW-0808">Transferase</keyword>
<dbReference type="RefSeq" id="WP_258422930.1">
    <property type="nucleotide sequence ID" value="NZ_JANSUY010000004.1"/>
</dbReference>
<dbReference type="InterPro" id="IPR050623">
    <property type="entry name" value="Glucan_succinyl_AcylTrfase"/>
</dbReference>
<feature type="transmembrane region" description="Helical" evidence="1">
    <location>
        <begin position="82"/>
        <end position="103"/>
    </location>
</feature>
<name>A0A9X2P3F2_9BACT</name>
<keyword evidence="4" id="KW-1185">Reference proteome</keyword>
<feature type="transmembrane region" description="Helical" evidence="1">
    <location>
        <begin position="272"/>
        <end position="294"/>
    </location>
</feature>
<feature type="transmembrane region" description="Helical" evidence="1">
    <location>
        <begin position="138"/>
        <end position="158"/>
    </location>
</feature>
<dbReference type="GO" id="GO:0016747">
    <property type="term" value="F:acyltransferase activity, transferring groups other than amino-acyl groups"/>
    <property type="evidence" value="ECO:0007669"/>
    <property type="project" value="InterPro"/>
</dbReference>
<evidence type="ECO:0000313" key="4">
    <source>
        <dbReference type="Proteomes" id="UP001142175"/>
    </source>
</evidence>
<dbReference type="PANTHER" id="PTHR36927">
    <property type="entry name" value="BLR4337 PROTEIN"/>
    <property type="match status" value="1"/>
</dbReference>
<dbReference type="EMBL" id="JANSUY010000004">
    <property type="protein sequence ID" value="MCR9015068.1"/>
    <property type="molecule type" value="Genomic_DNA"/>
</dbReference>
<feature type="transmembrane region" description="Helical" evidence="1">
    <location>
        <begin position="242"/>
        <end position="260"/>
    </location>
</feature>
<evidence type="ECO:0000256" key="1">
    <source>
        <dbReference type="SAM" id="Phobius"/>
    </source>
</evidence>
<feature type="transmembrane region" description="Helical" evidence="1">
    <location>
        <begin position="306"/>
        <end position="326"/>
    </location>
</feature>
<feature type="transmembrane region" description="Helical" evidence="1">
    <location>
        <begin position="210"/>
        <end position="230"/>
    </location>
</feature>
<keyword evidence="1" id="KW-0812">Transmembrane</keyword>
<accession>A0A9X2P3F2</accession>
<gene>
    <name evidence="3" type="ORF">NU887_08470</name>
</gene>
<dbReference type="Pfam" id="PF01757">
    <property type="entry name" value="Acyl_transf_3"/>
    <property type="match status" value="1"/>
</dbReference>
<keyword evidence="3" id="KW-0012">Acyltransferase</keyword>
<reference evidence="3" key="1">
    <citation type="submission" date="2022-08" db="EMBL/GenBank/DDBJ databases">
        <authorList>
            <person name="Zhang D."/>
        </authorList>
    </citation>
    <scope>NUCLEOTIDE SEQUENCE</scope>
    <source>
        <strain evidence="3">XJ19-11</strain>
    </source>
</reference>
<feature type="transmembrane region" description="Helical" evidence="1">
    <location>
        <begin position="12"/>
        <end position="32"/>
    </location>
</feature>
<evidence type="ECO:0000259" key="2">
    <source>
        <dbReference type="Pfam" id="PF01757"/>
    </source>
</evidence>
<feature type="domain" description="Acyltransferase 3" evidence="2">
    <location>
        <begin position="4"/>
        <end position="351"/>
    </location>
</feature>
<feature type="transmembrane region" description="Helical" evidence="1">
    <location>
        <begin position="332"/>
        <end position="351"/>
    </location>
</feature>
<protein>
    <submittedName>
        <fullName evidence="3">Acyltransferase family protein</fullName>
    </submittedName>
</protein>
<sequence>MRRYDLDWLRVIVFGLLIFYHVGMFFVPWGWHIKNDIIYPNLRWPMLFVNQWRLPILFVISGMGTFYALSKRSGGAFAKERIARLLIPLIAGIILIVPPQVYFERLDKGQFSGGYFDFWPSEAFIGVYPEGNFSWHHLWFLPYLLLFSLVLIPVFLYLRDHPQAGILRGMRKLAATPFGLFWLVIPLYIWESLVEPFFESTHALVGDWFNIINFITFFFYGFLVVSVREIFWKTVLENRRKYLYLGFVGFTLMVGLRQLYEDSVLVHFVEAVFKVINLWAWILVLFGYAAAYLNKPSAQLTYANEAVYPFYILHQTITVALGYYLMHADLGLFVKFSLMSIGTFGIAWLIYEFGIRRWNWVRPLFGLKGKFKELKINSLEGSRI</sequence>
<proteinExistence type="predicted"/>
<dbReference type="Proteomes" id="UP001142175">
    <property type="component" value="Unassembled WGS sequence"/>
</dbReference>
<keyword evidence="1" id="KW-0472">Membrane</keyword>
<dbReference type="AlphaFoldDB" id="A0A9X2P3F2"/>
<keyword evidence="1" id="KW-1133">Transmembrane helix</keyword>
<dbReference type="InterPro" id="IPR002656">
    <property type="entry name" value="Acyl_transf_3_dom"/>
</dbReference>
<dbReference type="PANTHER" id="PTHR36927:SF3">
    <property type="entry name" value="GLUCANS BIOSYNTHESIS PROTEIN C"/>
    <property type="match status" value="1"/>
</dbReference>